<organism evidence="2 3">
    <name type="scientific">Cyprinus carpio</name>
    <name type="common">Common carp</name>
    <dbReference type="NCBI Taxonomy" id="7962"/>
    <lineage>
        <taxon>Eukaryota</taxon>
        <taxon>Metazoa</taxon>
        <taxon>Chordata</taxon>
        <taxon>Craniata</taxon>
        <taxon>Vertebrata</taxon>
        <taxon>Euteleostomi</taxon>
        <taxon>Actinopterygii</taxon>
        <taxon>Neopterygii</taxon>
        <taxon>Teleostei</taxon>
        <taxon>Ostariophysi</taxon>
        <taxon>Cypriniformes</taxon>
        <taxon>Cyprinidae</taxon>
        <taxon>Cyprininae</taxon>
        <taxon>Cyprinus</taxon>
    </lineage>
</organism>
<protein>
    <recommendedName>
        <fullName evidence="1">Reverse transcriptase domain-containing protein</fullName>
    </recommendedName>
</protein>
<dbReference type="PANTHER" id="PTHR33332">
    <property type="entry name" value="REVERSE TRANSCRIPTASE DOMAIN-CONTAINING PROTEIN"/>
    <property type="match status" value="1"/>
</dbReference>
<sequence>MPPSTTSLTADDFAIFFTDISKTISSQFSTAHTGTQTNNIHCLSTLFFFCPLTEAVSKLLLSSHPTTCSLEPISPTLSPALTHINTSLLTGIFPTSFKQARETPLLKKPTLNTLLVDSYRPVSLLPFIAKTLEQVVFSQVSLFLSQNNHLGINQSSSEGAIQLRRHYCQSLKPIPNHQFSFCWIYLPLLTLNHQILLSALSSLGITGIPLHWFESYLTGRSFRVVWGGEVSKAHQLVTGVPQGSVLGPLLFSIYTTSLGSIIQAHVFSHCYADDTKLYLSFQPDDPMVAAWISGCLADISAWMKEHHLQLNRAKTEFPCLSDFTA</sequence>
<dbReference type="AlphaFoldDB" id="A0A8C1ZE55"/>
<dbReference type="PROSITE" id="PS50878">
    <property type="entry name" value="RT_POL"/>
    <property type="match status" value="1"/>
</dbReference>
<dbReference type="Pfam" id="PF00078">
    <property type="entry name" value="RVT_1"/>
    <property type="match status" value="1"/>
</dbReference>
<reference evidence="2" key="1">
    <citation type="submission" date="2025-08" db="UniProtKB">
        <authorList>
            <consortium name="Ensembl"/>
        </authorList>
    </citation>
    <scope>IDENTIFICATION</scope>
</reference>
<dbReference type="Proteomes" id="UP000694700">
    <property type="component" value="Unplaced"/>
</dbReference>
<dbReference type="InterPro" id="IPR043502">
    <property type="entry name" value="DNA/RNA_pol_sf"/>
</dbReference>
<evidence type="ECO:0000259" key="1">
    <source>
        <dbReference type="PROSITE" id="PS50878"/>
    </source>
</evidence>
<evidence type="ECO:0000313" key="2">
    <source>
        <dbReference type="Ensembl" id="ENSCCRP00015073167.1"/>
    </source>
</evidence>
<dbReference type="SUPFAM" id="SSF56672">
    <property type="entry name" value="DNA/RNA polymerases"/>
    <property type="match status" value="1"/>
</dbReference>
<dbReference type="InterPro" id="IPR000477">
    <property type="entry name" value="RT_dom"/>
</dbReference>
<dbReference type="Ensembl" id="ENSCCRT00015075543.1">
    <property type="protein sequence ID" value="ENSCCRP00015073167.1"/>
    <property type="gene ID" value="ENSCCRG00015029637.1"/>
</dbReference>
<evidence type="ECO:0000313" key="3">
    <source>
        <dbReference type="Proteomes" id="UP000694700"/>
    </source>
</evidence>
<feature type="domain" description="Reverse transcriptase" evidence="1">
    <location>
        <begin position="86"/>
        <end position="325"/>
    </location>
</feature>
<accession>A0A8C1ZE55</accession>
<name>A0A8C1ZE55_CYPCA</name>
<proteinExistence type="predicted"/>